<protein>
    <submittedName>
        <fullName evidence="2">Uncharacterized protein</fullName>
    </submittedName>
</protein>
<keyword evidence="1" id="KW-0812">Transmembrane</keyword>
<keyword evidence="1" id="KW-1133">Transmembrane helix</keyword>
<reference evidence="2" key="2">
    <citation type="submission" date="2016-06" db="EMBL/GenBank/DDBJ databases">
        <title>The genome of a short-lived fish provides insights into sex chromosome evolution and the genetic control of aging.</title>
        <authorList>
            <person name="Reichwald K."/>
            <person name="Felder M."/>
            <person name="Petzold A."/>
            <person name="Koch P."/>
            <person name="Groth M."/>
            <person name="Platzer M."/>
        </authorList>
    </citation>
    <scope>NUCLEOTIDE SEQUENCE</scope>
    <source>
        <tissue evidence="2">Brain</tissue>
    </source>
</reference>
<dbReference type="AlphaFoldDB" id="A0A1A8C0D1"/>
<reference evidence="2" key="1">
    <citation type="submission" date="2016-05" db="EMBL/GenBank/DDBJ databases">
        <authorList>
            <person name="Lavstsen T."/>
            <person name="Jespersen J.S."/>
        </authorList>
    </citation>
    <scope>NUCLEOTIDE SEQUENCE</scope>
    <source>
        <tissue evidence="2">Brain</tissue>
    </source>
</reference>
<dbReference type="EMBL" id="HADZ01008370">
    <property type="protein sequence ID" value="SBP72311.1"/>
    <property type="molecule type" value="Transcribed_RNA"/>
</dbReference>
<sequence>ENTEKKHRFVCCIISKNVRFFCSFLSMVLIYSYLLASVTNMLDQGLATFSRQRANITHFPH</sequence>
<gene>
    <name evidence="2" type="primary">Nfu_g_1_016499</name>
</gene>
<feature type="non-terminal residue" evidence="2">
    <location>
        <position position="61"/>
    </location>
</feature>
<evidence type="ECO:0000313" key="2">
    <source>
        <dbReference type="EMBL" id="SBP72311.1"/>
    </source>
</evidence>
<evidence type="ECO:0000256" key="1">
    <source>
        <dbReference type="SAM" id="Phobius"/>
    </source>
</evidence>
<feature type="transmembrane region" description="Helical" evidence="1">
    <location>
        <begin position="20"/>
        <end position="42"/>
    </location>
</feature>
<keyword evidence="1" id="KW-0472">Membrane</keyword>
<proteinExistence type="predicted"/>
<feature type="non-terminal residue" evidence="2">
    <location>
        <position position="1"/>
    </location>
</feature>
<accession>A0A1A8C0D1</accession>
<name>A0A1A8C0D1_NOTKA</name>
<organism evidence="2">
    <name type="scientific">Nothobranchius kadleci</name>
    <name type="common">African annual killifish</name>
    <dbReference type="NCBI Taxonomy" id="1051664"/>
    <lineage>
        <taxon>Eukaryota</taxon>
        <taxon>Metazoa</taxon>
        <taxon>Chordata</taxon>
        <taxon>Craniata</taxon>
        <taxon>Vertebrata</taxon>
        <taxon>Euteleostomi</taxon>
        <taxon>Actinopterygii</taxon>
        <taxon>Neopterygii</taxon>
        <taxon>Teleostei</taxon>
        <taxon>Neoteleostei</taxon>
        <taxon>Acanthomorphata</taxon>
        <taxon>Ovalentaria</taxon>
        <taxon>Atherinomorphae</taxon>
        <taxon>Cyprinodontiformes</taxon>
        <taxon>Nothobranchiidae</taxon>
        <taxon>Nothobranchius</taxon>
    </lineage>
</organism>